<evidence type="ECO:0000259" key="2">
    <source>
        <dbReference type="PROSITE" id="PS50404"/>
    </source>
</evidence>
<feature type="domain" description="GST N-terminal" evidence="2">
    <location>
        <begin position="41"/>
        <end position="122"/>
    </location>
</feature>
<comment type="caution">
    <text evidence="4">The sequence shown here is derived from an EMBL/GenBank/DDBJ whole genome shotgun (WGS) entry which is preliminary data.</text>
</comment>
<sequence>MKQVAAAAAAALAYHWWASRRKRTAKERREAALEKRFEAKAGLTLYGNVASPCTRRVLIHLKLHGVSYKFVEVNLLRGEQRSEAYKKINPLCKVPALRHDDLILYESGAISYYIDSKFGPQNEPLETPWLDWELSLADAFSRLSRQYVDAHIVRSLHARPHFVQDLPEGPFAAKWTRIFDGTFCEGIEAEACLERVAAHLSELEGALADGRAFLGGAEFSAADAAVLPRLLKCPQNHFLRTPLQEERFGNIIAYVERCLALPVLDAGAAQTRLFWRPNVVGRFVVPVLEAWGNVRNAAYSTVHRASATAVDAAVARTPKFTARPSTTARTLVVDAAAATCFAVRIAARELGDNVTVLTLDAPSLERLAPTPDALAACGALAGGCARLPLLLGGGEAVAGALAVATQLSNGRLGDSLDAAVSIKRWMHWARSVDGDVLQRLYALYVGPRRLLERGGIEYALAPLPPVERTLALERCRDCNAPLDTALTAELAAALATVEETLANGDLAPGFPSLADAFAFPIVECAHACGAAPLSGSVAAAPRPATLAWRASLLEREAFAEVGAEIGRLWGVDS</sequence>
<dbReference type="Gene3D" id="1.20.1050.10">
    <property type="match status" value="1"/>
</dbReference>
<dbReference type="SUPFAM" id="SSF47616">
    <property type="entry name" value="GST C-terminal domain-like"/>
    <property type="match status" value="2"/>
</dbReference>
<organism evidence="4 5">
    <name type="scientific">Pelagomonas calceolata</name>
    <dbReference type="NCBI Taxonomy" id="35677"/>
    <lineage>
        <taxon>Eukaryota</taxon>
        <taxon>Sar</taxon>
        <taxon>Stramenopiles</taxon>
        <taxon>Ochrophyta</taxon>
        <taxon>Pelagophyceae</taxon>
        <taxon>Pelagomonadales</taxon>
        <taxon>Pelagomonadaceae</taxon>
        <taxon>Pelagomonas</taxon>
    </lineage>
</organism>
<evidence type="ECO:0000259" key="3">
    <source>
        <dbReference type="PROSITE" id="PS50405"/>
    </source>
</evidence>
<dbReference type="SFLD" id="SFLDG00358">
    <property type="entry name" value="Main_(cytGST)"/>
    <property type="match status" value="1"/>
</dbReference>
<dbReference type="Pfam" id="PF02798">
    <property type="entry name" value="GST_N"/>
    <property type="match status" value="1"/>
</dbReference>
<dbReference type="SFLD" id="SFLDS00019">
    <property type="entry name" value="Glutathione_Transferase_(cytos"/>
    <property type="match status" value="1"/>
</dbReference>
<dbReference type="OrthoDB" id="202840at2759"/>
<protein>
    <recommendedName>
        <fullName evidence="6">Glutathione transferase</fullName>
    </recommendedName>
</protein>
<evidence type="ECO:0008006" key="6">
    <source>
        <dbReference type="Google" id="ProtNLM"/>
    </source>
</evidence>
<dbReference type="InterPro" id="IPR036249">
    <property type="entry name" value="Thioredoxin-like_sf"/>
</dbReference>
<dbReference type="AlphaFoldDB" id="A0A8J2X6D8"/>
<dbReference type="InterPro" id="IPR004045">
    <property type="entry name" value="Glutathione_S-Trfase_N"/>
</dbReference>
<dbReference type="PANTHER" id="PTHR44051:SF8">
    <property type="entry name" value="GLUTATHIONE S-TRANSFERASE GSTA"/>
    <property type="match status" value="1"/>
</dbReference>
<keyword evidence="5" id="KW-1185">Reference proteome</keyword>
<reference evidence="4" key="1">
    <citation type="submission" date="2021-11" db="EMBL/GenBank/DDBJ databases">
        <authorList>
            <consortium name="Genoscope - CEA"/>
            <person name="William W."/>
        </authorList>
    </citation>
    <scope>NUCLEOTIDE SEQUENCE</scope>
</reference>
<dbReference type="EMBL" id="CAKKNE010000005">
    <property type="protein sequence ID" value="CAH0377798.1"/>
    <property type="molecule type" value="Genomic_DNA"/>
</dbReference>
<dbReference type="InterPro" id="IPR040079">
    <property type="entry name" value="Glutathione_S-Trfase"/>
</dbReference>
<feature type="domain" description="GST C-terminal" evidence="3">
    <location>
        <begin position="119"/>
        <end position="287"/>
    </location>
</feature>
<evidence type="ECO:0000256" key="1">
    <source>
        <dbReference type="ARBA" id="ARBA00007409"/>
    </source>
</evidence>
<evidence type="ECO:0000313" key="5">
    <source>
        <dbReference type="Proteomes" id="UP000789595"/>
    </source>
</evidence>
<gene>
    <name evidence="4" type="ORF">PECAL_5P23170</name>
</gene>
<dbReference type="InterPro" id="IPR010987">
    <property type="entry name" value="Glutathione-S-Trfase_C-like"/>
</dbReference>
<dbReference type="Pfam" id="PF13410">
    <property type="entry name" value="GST_C_2"/>
    <property type="match status" value="1"/>
</dbReference>
<dbReference type="Proteomes" id="UP000789595">
    <property type="component" value="Unassembled WGS sequence"/>
</dbReference>
<accession>A0A8J2X6D8</accession>
<dbReference type="SUPFAM" id="SSF52833">
    <property type="entry name" value="Thioredoxin-like"/>
    <property type="match status" value="1"/>
</dbReference>
<evidence type="ECO:0000313" key="4">
    <source>
        <dbReference type="EMBL" id="CAH0377798.1"/>
    </source>
</evidence>
<comment type="similarity">
    <text evidence="1">Belongs to the GST superfamily.</text>
</comment>
<dbReference type="PROSITE" id="PS50405">
    <property type="entry name" value="GST_CTER"/>
    <property type="match status" value="1"/>
</dbReference>
<dbReference type="InterPro" id="IPR036282">
    <property type="entry name" value="Glutathione-S-Trfase_C_sf"/>
</dbReference>
<dbReference type="Gene3D" id="3.40.30.10">
    <property type="entry name" value="Glutaredoxin"/>
    <property type="match status" value="1"/>
</dbReference>
<name>A0A8J2X6D8_9STRA</name>
<dbReference type="PANTHER" id="PTHR44051">
    <property type="entry name" value="GLUTATHIONE S-TRANSFERASE-RELATED"/>
    <property type="match status" value="1"/>
</dbReference>
<dbReference type="PROSITE" id="PS50404">
    <property type="entry name" value="GST_NTER"/>
    <property type="match status" value="1"/>
</dbReference>
<proteinExistence type="inferred from homology"/>